<protein>
    <submittedName>
        <fullName evidence="1">Uncharacterized protein</fullName>
    </submittedName>
</protein>
<keyword evidence="2" id="KW-1185">Reference proteome</keyword>
<name>A0A0B4CYC2_9FLAO</name>
<proteinExistence type="predicted"/>
<dbReference type="EMBL" id="JWTA01000020">
    <property type="protein sequence ID" value="KIC61337.1"/>
    <property type="molecule type" value="Genomic_DNA"/>
</dbReference>
<organism evidence="1 2">
    <name type="scientific">Chryseobacterium taiwanense</name>
    <dbReference type="NCBI Taxonomy" id="363331"/>
    <lineage>
        <taxon>Bacteria</taxon>
        <taxon>Pseudomonadati</taxon>
        <taxon>Bacteroidota</taxon>
        <taxon>Flavobacteriia</taxon>
        <taxon>Flavobacteriales</taxon>
        <taxon>Weeksellaceae</taxon>
        <taxon>Chryseobacterium group</taxon>
        <taxon>Chryseobacterium</taxon>
    </lineage>
</organism>
<evidence type="ECO:0000313" key="2">
    <source>
        <dbReference type="Proteomes" id="UP000031167"/>
    </source>
</evidence>
<evidence type="ECO:0000313" key="1">
    <source>
        <dbReference type="EMBL" id="KIC61337.1"/>
    </source>
</evidence>
<gene>
    <name evidence="1" type="ORF">RM51_17825</name>
</gene>
<reference evidence="1 2" key="1">
    <citation type="submission" date="2014-12" db="EMBL/GenBank/DDBJ databases">
        <title>Genome sequencing of Chryseobacterium taiwanense TPW19.</title>
        <authorList>
            <person name="Tan P.W."/>
            <person name="Chan K.-G."/>
        </authorList>
    </citation>
    <scope>NUCLEOTIDE SEQUENCE [LARGE SCALE GENOMIC DNA]</scope>
    <source>
        <strain evidence="1 2">TPW19</strain>
    </source>
</reference>
<sequence>MSIFCRTGKDAYLSLGNKNGVYIIFKTNLGEHVFLRLKVSINAMTSLLQIPVHFLIYALVCYNGKIDDLESTPDFWFIPSLKLAESTEHKLLKTEKLSIFK</sequence>
<dbReference type="STRING" id="363331.RM51_17825"/>
<dbReference type="Proteomes" id="UP000031167">
    <property type="component" value="Unassembled WGS sequence"/>
</dbReference>
<dbReference type="RefSeq" id="WP_039372786.1">
    <property type="nucleotide sequence ID" value="NZ_JWTA01000020.1"/>
</dbReference>
<comment type="caution">
    <text evidence="1">The sequence shown here is derived from an EMBL/GenBank/DDBJ whole genome shotgun (WGS) entry which is preliminary data.</text>
</comment>
<accession>A0A0B4CYC2</accession>
<dbReference type="OrthoDB" id="8450487at2"/>
<dbReference type="AlphaFoldDB" id="A0A0B4CYC2"/>